<evidence type="ECO:0000313" key="2">
    <source>
        <dbReference type="Proteomes" id="UP000055590"/>
    </source>
</evidence>
<dbReference type="KEGG" id="vin:AKJ08_1538"/>
<evidence type="ECO:0000313" key="1">
    <source>
        <dbReference type="EMBL" id="AKU91151.1"/>
    </source>
</evidence>
<protein>
    <recommendedName>
        <fullName evidence="3">Zinc-finger domain-containing protein</fullName>
    </recommendedName>
</protein>
<evidence type="ECO:0008006" key="3">
    <source>
        <dbReference type="Google" id="ProtNLM"/>
    </source>
</evidence>
<proteinExistence type="predicted"/>
<dbReference type="EMBL" id="CP012332">
    <property type="protein sequence ID" value="AKU91151.1"/>
    <property type="molecule type" value="Genomic_DNA"/>
</dbReference>
<name>A0A0K1PCK0_9BACT</name>
<organism evidence="1 2">
    <name type="scientific">Vulgatibacter incomptus</name>
    <dbReference type="NCBI Taxonomy" id="1391653"/>
    <lineage>
        <taxon>Bacteria</taxon>
        <taxon>Pseudomonadati</taxon>
        <taxon>Myxococcota</taxon>
        <taxon>Myxococcia</taxon>
        <taxon>Myxococcales</taxon>
        <taxon>Cystobacterineae</taxon>
        <taxon>Vulgatibacteraceae</taxon>
        <taxon>Vulgatibacter</taxon>
    </lineage>
</organism>
<keyword evidence="2" id="KW-1185">Reference proteome</keyword>
<accession>A0A0K1PCK0</accession>
<gene>
    <name evidence="1" type="ORF">AKJ08_1538</name>
</gene>
<sequence>MMSGSLDFITARREDCLSDLVLDRHLAGELAGTTDAWRVAAHLRSCSRCDGRRAELSSLARSVSEESLPAELLCRADRETKASRPWGDRLREWLGLRAGGRIVLAVGAAVAAISLVVILPSKEPTEGLRSKGGGALALIVRSSAGRVDRVLPGDELAPGDAIRFEVSSPATVSVSIVGIDAAHAVTTYVVGAEVGGGKAQVLPGSIVLDGTLGPERIVALFCERPVPAQSLVLAGWEALTKAGGDPAQAMELEVPRCSQSSVLIRKVARR</sequence>
<dbReference type="AlphaFoldDB" id="A0A0K1PCK0"/>
<dbReference type="Proteomes" id="UP000055590">
    <property type="component" value="Chromosome"/>
</dbReference>
<dbReference type="STRING" id="1391653.AKJ08_1538"/>
<reference evidence="1 2" key="1">
    <citation type="submission" date="2015-08" db="EMBL/GenBank/DDBJ databases">
        <authorList>
            <person name="Babu N.S."/>
            <person name="Beckwith C.J."/>
            <person name="Beseler K.G."/>
            <person name="Brison A."/>
            <person name="Carone J.V."/>
            <person name="Caskin T.P."/>
            <person name="Diamond M."/>
            <person name="Durham M.E."/>
            <person name="Foxe J.M."/>
            <person name="Go M."/>
            <person name="Henderson B.A."/>
            <person name="Jones I.B."/>
            <person name="McGettigan J.A."/>
            <person name="Micheletti S.J."/>
            <person name="Nasrallah M.E."/>
            <person name="Ortiz D."/>
            <person name="Piller C.R."/>
            <person name="Privatt S.R."/>
            <person name="Schneider S.L."/>
            <person name="Sharp S."/>
            <person name="Smith T.C."/>
            <person name="Stanton J.D."/>
            <person name="Ullery H.E."/>
            <person name="Wilson R.J."/>
            <person name="Serrano M.G."/>
            <person name="Buck G."/>
            <person name="Lee V."/>
            <person name="Wang Y."/>
            <person name="Carvalho R."/>
            <person name="Voegtly L."/>
            <person name="Shi R."/>
            <person name="Duckworth R."/>
            <person name="Johnson A."/>
            <person name="Loviza R."/>
            <person name="Walstead R."/>
            <person name="Shah Z."/>
            <person name="Kiflezghi M."/>
            <person name="Wade K."/>
            <person name="Ball S.L."/>
            <person name="Bradley K.W."/>
            <person name="Asai D.J."/>
            <person name="Bowman C.A."/>
            <person name="Russell D.A."/>
            <person name="Pope W.H."/>
            <person name="Jacobs-Sera D."/>
            <person name="Hendrix R.W."/>
            <person name="Hatfull G.F."/>
        </authorList>
    </citation>
    <scope>NUCLEOTIDE SEQUENCE [LARGE SCALE GENOMIC DNA]</scope>
    <source>
        <strain evidence="1 2">DSM 27710</strain>
    </source>
</reference>